<comment type="caution">
    <text evidence="2">The sequence shown here is derived from an EMBL/GenBank/DDBJ whole genome shotgun (WGS) entry which is preliminary data.</text>
</comment>
<proteinExistence type="predicted"/>
<feature type="chain" id="PRO_5009225464" evidence="1">
    <location>
        <begin position="27"/>
        <end position="143"/>
    </location>
</feature>
<name>A0A1F6TEB3_9PROT</name>
<keyword evidence="1" id="KW-0732">Signal</keyword>
<organism evidence="2 3">
    <name type="scientific">Candidatus Muproteobacteria bacterium RBG_16_65_31</name>
    <dbReference type="NCBI Taxonomy" id="1817759"/>
    <lineage>
        <taxon>Bacteria</taxon>
        <taxon>Pseudomonadati</taxon>
        <taxon>Pseudomonadota</taxon>
        <taxon>Candidatus Muproteobacteria</taxon>
    </lineage>
</organism>
<sequence>MRRTIPLRATFSALLLAAAGAGPVCAQDHGASLAASPERHLGPCPAVIRFSGTITARKAGKVQYKFVRSDGASAPVLTLDFAAPGTKPVSTVWSLGGPTLSRYTGWQAIQIVYPVAVASARASFTIECQTAPAGPRPSPRGSR</sequence>
<protein>
    <submittedName>
        <fullName evidence="2">Uncharacterized protein</fullName>
    </submittedName>
</protein>
<dbReference type="AlphaFoldDB" id="A0A1F6TEB3"/>
<reference evidence="2 3" key="1">
    <citation type="journal article" date="2016" name="Nat. Commun.">
        <title>Thousands of microbial genomes shed light on interconnected biogeochemical processes in an aquifer system.</title>
        <authorList>
            <person name="Anantharaman K."/>
            <person name="Brown C.T."/>
            <person name="Hug L.A."/>
            <person name="Sharon I."/>
            <person name="Castelle C.J."/>
            <person name="Probst A.J."/>
            <person name="Thomas B.C."/>
            <person name="Singh A."/>
            <person name="Wilkins M.J."/>
            <person name="Karaoz U."/>
            <person name="Brodie E.L."/>
            <person name="Williams K.H."/>
            <person name="Hubbard S.S."/>
            <person name="Banfield J.F."/>
        </authorList>
    </citation>
    <scope>NUCLEOTIDE SEQUENCE [LARGE SCALE GENOMIC DNA]</scope>
</reference>
<gene>
    <name evidence="2" type="ORF">A2V92_00335</name>
</gene>
<evidence type="ECO:0000313" key="2">
    <source>
        <dbReference type="EMBL" id="OGI43409.1"/>
    </source>
</evidence>
<evidence type="ECO:0000313" key="3">
    <source>
        <dbReference type="Proteomes" id="UP000179344"/>
    </source>
</evidence>
<dbReference type="EMBL" id="MFST01000119">
    <property type="protein sequence ID" value="OGI43409.1"/>
    <property type="molecule type" value="Genomic_DNA"/>
</dbReference>
<accession>A0A1F6TEB3</accession>
<feature type="signal peptide" evidence="1">
    <location>
        <begin position="1"/>
        <end position="26"/>
    </location>
</feature>
<evidence type="ECO:0000256" key="1">
    <source>
        <dbReference type="SAM" id="SignalP"/>
    </source>
</evidence>
<dbReference type="Proteomes" id="UP000179344">
    <property type="component" value="Unassembled WGS sequence"/>
</dbReference>